<dbReference type="PROSITE" id="PS50931">
    <property type="entry name" value="HTH_LYSR"/>
    <property type="match status" value="1"/>
</dbReference>
<keyword evidence="7" id="KW-1185">Reference proteome</keyword>
<organism evidence="6 7">
    <name type="scientific">Lapidilactobacillus dextrinicus DSM 20335</name>
    <dbReference type="NCBI Taxonomy" id="1423738"/>
    <lineage>
        <taxon>Bacteria</taxon>
        <taxon>Bacillati</taxon>
        <taxon>Bacillota</taxon>
        <taxon>Bacilli</taxon>
        <taxon>Lactobacillales</taxon>
        <taxon>Lactobacillaceae</taxon>
        <taxon>Lapidilactobacillus</taxon>
    </lineage>
</organism>
<dbReference type="PATRIC" id="fig|1423738.3.peg.177"/>
<comment type="similarity">
    <text evidence="1">Belongs to the LysR transcriptional regulatory family.</text>
</comment>
<protein>
    <submittedName>
        <fullName evidence="6">Transcriptional regulator</fullName>
    </submittedName>
</protein>
<gene>
    <name evidence="6" type="ORF">FC84_GL000175</name>
</gene>
<keyword evidence="2" id="KW-0805">Transcription regulation</keyword>
<dbReference type="Gene3D" id="3.40.190.10">
    <property type="entry name" value="Periplasmic binding protein-like II"/>
    <property type="match status" value="2"/>
</dbReference>
<dbReference type="STRING" id="1423738.FC84_GL000175"/>
<dbReference type="RefSeq" id="WP_057756560.1">
    <property type="nucleotide sequence ID" value="NZ_AYYK01000008.1"/>
</dbReference>
<dbReference type="GO" id="GO:0003700">
    <property type="term" value="F:DNA-binding transcription factor activity"/>
    <property type="evidence" value="ECO:0007669"/>
    <property type="project" value="InterPro"/>
</dbReference>
<dbReference type="PANTHER" id="PTHR30126:SF40">
    <property type="entry name" value="HTH-TYPE TRANSCRIPTIONAL REGULATOR GLTR"/>
    <property type="match status" value="1"/>
</dbReference>
<dbReference type="Pfam" id="PF03466">
    <property type="entry name" value="LysR_substrate"/>
    <property type="match status" value="1"/>
</dbReference>
<evidence type="ECO:0000259" key="5">
    <source>
        <dbReference type="PROSITE" id="PS50931"/>
    </source>
</evidence>
<accession>A0A0R2BIG9</accession>
<keyword evidence="4" id="KW-0804">Transcription</keyword>
<dbReference type="InterPro" id="IPR036390">
    <property type="entry name" value="WH_DNA-bd_sf"/>
</dbReference>
<dbReference type="Pfam" id="PF00126">
    <property type="entry name" value="HTH_1"/>
    <property type="match status" value="1"/>
</dbReference>
<dbReference type="PRINTS" id="PR00039">
    <property type="entry name" value="HTHLYSR"/>
</dbReference>
<dbReference type="OrthoDB" id="9785745at2"/>
<evidence type="ECO:0000256" key="2">
    <source>
        <dbReference type="ARBA" id="ARBA00023015"/>
    </source>
</evidence>
<dbReference type="SUPFAM" id="SSF46785">
    <property type="entry name" value="Winged helix' DNA-binding domain"/>
    <property type="match status" value="1"/>
</dbReference>
<evidence type="ECO:0000313" key="7">
    <source>
        <dbReference type="Proteomes" id="UP000051813"/>
    </source>
</evidence>
<dbReference type="InterPro" id="IPR000847">
    <property type="entry name" value="LysR_HTH_N"/>
</dbReference>
<dbReference type="AlphaFoldDB" id="A0A0R2BIG9"/>
<dbReference type="CDD" id="cd05466">
    <property type="entry name" value="PBP2_LTTR_substrate"/>
    <property type="match status" value="1"/>
</dbReference>
<name>A0A0R2BIG9_9LACO</name>
<sequence length="296" mass="33847">MLDHKYQTFLSCVKTGSYTKTAEELFISQPTVTQHIQKLEREVGYRLFNHVGHHIQPTSRALKLAEFVQSLNAQTKKFIEKQASHAESRNLTFACTLSLSDFLAPRLIQELQDSEDFFQLRCLVANTASALDLVRQGQADFALIEGNFDKHEFGYQVLESQAYIPVCATINHLLDKPQSYQLEDLLSETIITRENGSGSRHILSNILEAANLQITDFNQIIEIANIAAIKELVKNDVGISFMYQKMALPLIKQDQIAQIPLIQTPVTHEIYFVYPKNTYFARELTNIYQIIRQTDY</sequence>
<dbReference type="SUPFAM" id="SSF53850">
    <property type="entry name" value="Periplasmic binding protein-like II"/>
    <property type="match status" value="1"/>
</dbReference>
<dbReference type="EMBL" id="AYYK01000008">
    <property type="protein sequence ID" value="KRM79018.1"/>
    <property type="molecule type" value="Genomic_DNA"/>
</dbReference>
<feature type="domain" description="HTH lysR-type" evidence="5">
    <location>
        <begin position="1"/>
        <end position="58"/>
    </location>
</feature>
<dbReference type="InterPro" id="IPR036388">
    <property type="entry name" value="WH-like_DNA-bd_sf"/>
</dbReference>
<comment type="caution">
    <text evidence="6">The sequence shown here is derived from an EMBL/GenBank/DDBJ whole genome shotgun (WGS) entry which is preliminary data.</text>
</comment>
<reference evidence="6 7" key="1">
    <citation type="journal article" date="2015" name="Genome Announc.">
        <title>Expanding the biotechnology potential of lactobacilli through comparative genomics of 213 strains and associated genera.</title>
        <authorList>
            <person name="Sun Z."/>
            <person name="Harris H.M."/>
            <person name="McCann A."/>
            <person name="Guo C."/>
            <person name="Argimon S."/>
            <person name="Zhang W."/>
            <person name="Yang X."/>
            <person name="Jeffery I.B."/>
            <person name="Cooney J.C."/>
            <person name="Kagawa T.F."/>
            <person name="Liu W."/>
            <person name="Song Y."/>
            <person name="Salvetti E."/>
            <person name="Wrobel A."/>
            <person name="Rasinkangas P."/>
            <person name="Parkhill J."/>
            <person name="Rea M.C."/>
            <person name="O'Sullivan O."/>
            <person name="Ritari J."/>
            <person name="Douillard F.P."/>
            <person name="Paul Ross R."/>
            <person name="Yang R."/>
            <person name="Briner A.E."/>
            <person name="Felis G.E."/>
            <person name="de Vos W.M."/>
            <person name="Barrangou R."/>
            <person name="Klaenhammer T.R."/>
            <person name="Caufield P.W."/>
            <person name="Cui Y."/>
            <person name="Zhang H."/>
            <person name="O'Toole P.W."/>
        </authorList>
    </citation>
    <scope>NUCLEOTIDE SEQUENCE [LARGE SCALE GENOMIC DNA]</scope>
    <source>
        <strain evidence="6 7">DSM 20335</strain>
    </source>
</reference>
<evidence type="ECO:0000256" key="3">
    <source>
        <dbReference type="ARBA" id="ARBA00023125"/>
    </source>
</evidence>
<evidence type="ECO:0000313" key="6">
    <source>
        <dbReference type="EMBL" id="KRM79018.1"/>
    </source>
</evidence>
<dbReference type="Gene3D" id="1.10.10.10">
    <property type="entry name" value="Winged helix-like DNA-binding domain superfamily/Winged helix DNA-binding domain"/>
    <property type="match status" value="1"/>
</dbReference>
<evidence type="ECO:0000256" key="4">
    <source>
        <dbReference type="ARBA" id="ARBA00023163"/>
    </source>
</evidence>
<dbReference type="InterPro" id="IPR005119">
    <property type="entry name" value="LysR_subst-bd"/>
</dbReference>
<keyword evidence="3" id="KW-0238">DNA-binding</keyword>
<evidence type="ECO:0000256" key="1">
    <source>
        <dbReference type="ARBA" id="ARBA00009437"/>
    </source>
</evidence>
<dbReference type="PANTHER" id="PTHR30126">
    <property type="entry name" value="HTH-TYPE TRANSCRIPTIONAL REGULATOR"/>
    <property type="match status" value="1"/>
</dbReference>
<proteinExistence type="inferred from homology"/>
<dbReference type="Proteomes" id="UP000051813">
    <property type="component" value="Unassembled WGS sequence"/>
</dbReference>
<dbReference type="GO" id="GO:0000976">
    <property type="term" value="F:transcription cis-regulatory region binding"/>
    <property type="evidence" value="ECO:0007669"/>
    <property type="project" value="TreeGrafter"/>
</dbReference>